<dbReference type="GO" id="GO:0005886">
    <property type="term" value="C:plasma membrane"/>
    <property type="evidence" value="ECO:0007669"/>
    <property type="project" value="UniProtKB-SubCell"/>
</dbReference>
<dbReference type="GO" id="GO:0034220">
    <property type="term" value="P:monoatomic ion transmembrane transport"/>
    <property type="evidence" value="ECO:0007669"/>
    <property type="project" value="UniProtKB-KW"/>
</dbReference>
<evidence type="ECO:0000256" key="7">
    <source>
        <dbReference type="ARBA" id="ARBA00022949"/>
    </source>
</evidence>
<evidence type="ECO:0008006" key="15">
    <source>
        <dbReference type="Google" id="ProtNLM"/>
    </source>
</evidence>
<keyword evidence="3" id="KW-0813">Transport</keyword>
<proteinExistence type="predicted"/>
<evidence type="ECO:0000256" key="6">
    <source>
        <dbReference type="ARBA" id="ARBA00022868"/>
    </source>
</evidence>
<keyword evidence="9" id="KW-0406">Ion transport</keyword>
<dbReference type="EMBL" id="KN575805">
    <property type="protein sequence ID" value="KHJ83000.1"/>
    <property type="molecule type" value="Genomic_DNA"/>
</dbReference>
<evidence type="ECO:0000256" key="8">
    <source>
        <dbReference type="ARBA" id="ARBA00022989"/>
    </source>
</evidence>
<keyword evidence="11" id="KW-0407">Ion channel</keyword>
<dbReference type="GO" id="GO:0005921">
    <property type="term" value="C:gap junction"/>
    <property type="evidence" value="ECO:0007669"/>
    <property type="project" value="UniProtKB-SubCell"/>
</dbReference>
<dbReference type="InterPro" id="IPR000990">
    <property type="entry name" value="Innexin"/>
</dbReference>
<keyword evidence="7" id="KW-0965">Cell junction</keyword>
<evidence type="ECO:0000256" key="11">
    <source>
        <dbReference type="ARBA" id="ARBA00023303"/>
    </source>
</evidence>
<dbReference type="OrthoDB" id="5867527at2759"/>
<evidence type="ECO:0000256" key="5">
    <source>
        <dbReference type="ARBA" id="ARBA00022692"/>
    </source>
</evidence>
<organism evidence="13 14">
    <name type="scientific">Oesophagostomum dentatum</name>
    <name type="common">Nodular worm</name>
    <dbReference type="NCBI Taxonomy" id="61180"/>
    <lineage>
        <taxon>Eukaryota</taxon>
        <taxon>Metazoa</taxon>
        <taxon>Ecdysozoa</taxon>
        <taxon>Nematoda</taxon>
        <taxon>Chromadorea</taxon>
        <taxon>Rhabditida</taxon>
        <taxon>Rhabditina</taxon>
        <taxon>Rhabditomorpha</taxon>
        <taxon>Strongyloidea</taxon>
        <taxon>Strongylidae</taxon>
        <taxon>Oesophagostomum</taxon>
    </lineage>
</organism>
<sequence>MFMFRVLNAVPYSNQQGAKDFIANLHSFVTCNLLVGLAVLVSWKQFGGRPIECMVPPDFTGAWVEVSFLGTVVRDYTECEGISILCEEGRYIVVIVGVG</sequence>
<reference evidence="13 14" key="1">
    <citation type="submission" date="2014-03" db="EMBL/GenBank/DDBJ databases">
        <title>Draft genome of the hookworm Oesophagostomum dentatum.</title>
        <authorList>
            <person name="Mitreva M."/>
        </authorList>
    </citation>
    <scope>NUCLEOTIDE SEQUENCE [LARGE SCALE GENOMIC DNA]</scope>
    <source>
        <strain evidence="13 14">OD-Hann</strain>
    </source>
</reference>
<keyword evidence="6" id="KW-0303">Gap junction</keyword>
<name>A0A0B1SIF1_OESDE</name>
<evidence type="ECO:0000256" key="1">
    <source>
        <dbReference type="ARBA" id="ARBA00004610"/>
    </source>
</evidence>
<keyword evidence="8 12" id="KW-1133">Transmembrane helix</keyword>
<evidence type="ECO:0000256" key="9">
    <source>
        <dbReference type="ARBA" id="ARBA00023065"/>
    </source>
</evidence>
<evidence type="ECO:0000256" key="4">
    <source>
        <dbReference type="ARBA" id="ARBA00022475"/>
    </source>
</evidence>
<gene>
    <name evidence="13" type="ORF">OESDEN_17303</name>
</gene>
<evidence type="ECO:0000313" key="13">
    <source>
        <dbReference type="EMBL" id="KHJ83000.1"/>
    </source>
</evidence>
<keyword evidence="10 12" id="KW-0472">Membrane</keyword>
<evidence type="ECO:0000256" key="12">
    <source>
        <dbReference type="SAM" id="Phobius"/>
    </source>
</evidence>
<evidence type="ECO:0000256" key="3">
    <source>
        <dbReference type="ARBA" id="ARBA00022448"/>
    </source>
</evidence>
<evidence type="ECO:0000256" key="10">
    <source>
        <dbReference type="ARBA" id="ARBA00023136"/>
    </source>
</evidence>
<protein>
    <recommendedName>
        <fullName evidence="15">Innexin</fullName>
    </recommendedName>
</protein>
<dbReference type="Pfam" id="PF00876">
    <property type="entry name" value="Innexin"/>
    <property type="match status" value="1"/>
</dbReference>
<dbReference type="PANTHER" id="PTHR11893">
    <property type="entry name" value="INNEXIN"/>
    <property type="match status" value="1"/>
</dbReference>
<feature type="transmembrane region" description="Helical" evidence="12">
    <location>
        <begin position="21"/>
        <end position="43"/>
    </location>
</feature>
<dbReference type="AlphaFoldDB" id="A0A0B1SIF1"/>
<dbReference type="GO" id="GO:0005243">
    <property type="term" value="F:gap junction channel activity"/>
    <property type="evidence" value="ECO:0007669"/>
    <property type="project" value="TreeGrafter"/>
</dbReference>
<accession>A0A0B1SIF1</accession>
<comment type="subcellular location">
    <subcellularLocation>
        <location evidence="1">Cell junction</location>
        <location evidence="1">Gap junction</location>
    </subcellularLocation>
    <subcellularLocation>
        <location evidence="2">Cell membrane</location>
        <topology evidence="2">Multi-pass membrane protein</topology>
    </subcellularLocation>
</comment>
<evidence type="ECO:0000256" key="2">
    <source>
        <dbReference type="ARBA" id="ARBA00004651"/>
    </source>
</evidence>
<dbReference type="Proteomes" id="UP000053660">
    <property type="component" value="Unassembled WGS sequence"/>
</dbReference>
<keyword evidence="4" id="KW-1003">Cell membrane</keyword>
<keyword evidence="14" id="KW-1185">Reference proteome</keyword>
<dbReference type="PANTHER" id="PTHR11893:SF9">
    <property type="entry name" value="INNEXIN-7"/>
    <property type="match status" value="1"/>
</dbReference>
<keyword evidence="5 12" id="KW-0812">Transmembrane</keyword>
<evidence type="ECO:0000313" key="14">
    <source>
        <dbReference type="Proteomes" id="UP000053660"/>
    </source>
</evidence>